<feature type="chain" id="PRO_5045640727" description="Outer membrane protein beta-barrel domain-containing protein" evidence="1">
    <location>
        <begin position="25"/>
        <end position="408"/>
    </location>
</feature>
<evidence type="ECO:0000256" key="1">
    <source>
        <dbReference type="SAM" id="SignalP"/>
    </source>
</evidence>
<keyword evidence="3" id="KW-1185">Reference proteome</keyword>
<proteinExistence type="predicted"/>
<keyword evidence="1" id="KW-0732">Signal</keyword>
<feature type="signal peptide" evidence="1">
    <location>
        <begin position="1"/>
        <end position="24"/>
    </location>
</feature>
<protein>
    <recommendedName>
        <fullName evidence="4">Outer membrane protein beta-barrel domain-containing protein</fullName>
    </recommendedName>
</protein>
<name>A0ABS9BV64_9BACT</name>
<dbReference type="EMBL" id="JAKEVZ010000009">
    <property type="protein sequence ID" value="MCF1751908.1"/>
    <property type="molecule type" value="Genomic_DNA"/>
</dbReference>
<evidence type="ECO:0008006" key="4">
    <source>
        <dbReference type="Google" id="ProtNLM"/>
    </source>
</evidence>
<comment type="caution">
    <text evidence="2">The sequence shown here is derived from an EMBL/GenBank/DDBJ whole genome shotgun (WGS) entry which is preliminary data.</text>
</comment>
<evidence type="ECO:0000313" key="3">
    <source>
        <dbReference type="Proteomes" id="UP001201449"/>
    </source>
</evidence>
<dbReference type="SUPFAM" id="SSF56925">
    <property type="entry name" value="OMPA-like"/>
    <property type="match status" value="1"/>
</dbReference>
<dbReference type="InterPro" id="IPR011250">
    <property type="entry name" value="OMP/PagP_B-barrel"/>
</dbReference>
<reference evidence="2 3" key="1">
    <citation type="submission" date="2022-01" db="EMBL/GenBank/DDBJ databases">
        <title>Mariniradius saccharolyticus sp. nov., isolated from sediment of a river.</title>
        <authorList>
            <person name="Liu H."/>
        </authorList>
    </citation>
    <scope>NUCLEOTIDE SEQUENCE [LARGE SCALE GENOMIC DNA]</scope>
    <source>
        <strain evidence="2 3">RY-2</strain>
    </source>
</reference>
<accession>A0ABS9BV64</accession>
<dbReference type="RefSeq" id="WP_234861851.1">
    <property type="nucleotide sequence ID" value="NZ_JAKEVZ010000009.1"/>
</dbReference>
<organism evidence="2 3">
    <name type="scientific">Mariniradius sediminis</name>
    <dbReference type="NCBI Taxonomy" id="2909237"/>
    <lineage>
        <taxon>Bacteria</taxon>
        <taxon>Pseudomonadati</taxon>
        <taxon>Bacteroidota</taxon>
        <taxon>Cytophagia</taxon>
        <taxon>Cytophagales</taxon>
        <taxon>Cyclobacteriaceae</taxon>
        <taxon>Mariniradius</taxon>
    </lineage>
</organism>
<sequence>MIRLPLFRGLCCSLFLLICHPNFAQKQADDYILKADGQKETGVILGSFENDQYNTVRFRSAAGGTGTFGPGDIQGFGFQSGRKFMAIRLPGSENLEFVQVLLTGKLSLYKANDKFYVNDGREIHELKAFYDKATVAGRETRELKKPYLGTINMLMAGECSAEIYDVLADTKYDDYSLVKLLSKYHYCEGITYEQHLPELPFVRISPVIYGGVTYMSMSPASRPENRKDAFENHQTPIMQIGIKAHQFRRWKRLSIDVSVGYSKLDNTIISEYTSESQYMTAKEVFSASTITIPAFVNYTWTRAGSFDSYIGIGFNSRFSSLESEFAMVDQTLTHNGVTTIYETEFTSINEKMTTAAGKIGVVWNFSKKIGLLAELQLDYLPAFYQVNLPFNEASYNQTNTSLLIGLRF</sequence>
<dbReference type="Proteomes" id="UP001201449">
    <property type="component" value="Unassembled WGS sequence"/>
</dbReference>
<evidence type="ECO:0000313" key="2">
    <source>
        <dbReference type="EMBL" id="MCF1751908.1"/>
    </source>
</evidence>
<gene>
    <name evidence="2" type="ORF">L0U89_12605</name>
</gene>